<dbReference type="AlphaFoldDB" id="A0A2S7Y866"/>
<proteinExistence type="predicted"/>
<keyword evidence="1" id="KW-1133">Transmembrane helix</keyword>
<sequence>MQFTITIRYLPSFVPVFVYALPIFLSIFVFSIFSAFPIFSISFIFFLPLPTPSLSFLIFLIRVCIHLTSSAEKRDLYCRPLDLAKCQVASRNCCMFRPWCTLANVSTLNSANERARHGLTRSHPRRQFTS</sequence>
<feature type="transmembrane region" description="Helical" evidence="1">
    <location>
        <begin position="12"/>
        <end position="33"/>
    </location>
</feature>
<dbReference type="Proteomes" id="UP000237441">
    <property type="component" value="Unassembled WGS sequence"/>
</dbReference>
<reference evidence="2 3" key="1">
    <citation type="submission" date="2016-07" db="EMBL/GenBank/DDBJ databases">
        <title>Comparative genomics of the entomopathogenic fungus Beauveria bassiana.</title>
        <authorList>
            <person name="Valero Jimenez C.A."/>
            <person name="Zwaan B.J."/>
            <person name="Van Kan J.A."/>
            <person name="Takken W."/>
            <person name="Debets A.J."/>
            <person name="Schoustra S.E."/>
            <person name="Koenraadt C.J."/>
        </authorList>
    </citation>
    <scope>NUCLEOTIDE SEQUENCE [LARGE SCALE GENOMIC DNA]</scope>
    <source>
        <strain evidence="2 3">ARSEF 8028</strain>
    </source>
</reference>
<dbReference type="EMBL" id="JRHA01000003">
    <property type="protein sequence ID" value="PQK12331.1"/>
    <property type="molecule type" value="Genomic_DNA"/>
</dbReference>
<accession>A0A2S7Y866</accession>
<name>A0A2S7Y866_BEABA</name>
<keyword evidence="1" id="KW-0812">Transmembrane</keyword>
<gene>
    <name evidence="2" type="ORF">BB8028_0003g09480</name>
</gene>
<organism evidence="2 3">
    <name type="scientific">Beauveria bassiana</name>
    <name type="common">White muscardine disease fungus</name>
    <name type="synonym">Tritirachium shiotae</name>
    <dbReference type="NCBI Taxonomy" id="176275"/>
    <lineage>
        <taxon>Eukaryota</taxon>
        <taxon>Fungi</taxon>
        <taxon>Dikarya</taxon>
        <taxon>Ascomycota</taxon>
        <taxon>Pezizomycotina</taxon>
        <taxon>Sordariomycetes</taxon>
        <taxon>Hypocreomycetidae</taxon>
        <taxon>Hypocreales</taxon>
        <taxon>Cordycipitaceae</taxon>
        <taxon>Beauveria</taxon>
    </lineage>
</organism>
<evidence type="ECO:0000313" key="3">
    <source>
        <dbReference type="Proteomes" id="UP000237441"/>
    </source>
</evidence>
<feature type="transmembrane region" description="Helical" evidence="1">
    <location>
        <begin position="39"/>
        <end position="65"/>
    </location>
</feature>
<evidence type="ECO:0000313" key="2">
    <source>
        <dbReference type="EMBL" id="PQK12331.1"/>
    </source>
</evidence>
<protein>
    <submittedName>
        <fullName evidence="2">Uncharacterized protein</fullName>
    </submittedName>
</protein>
<keyword evidence="1" id="KW-0472">Membrane</keyword>
<evidence type="ECO:0000256" key="1">
    <source>
        <dbReference type="SAM" id="Phobius"/>
    </source>
</evidence>
<comment type="caution">
    <text evidence="2">The sequence shown here is derived from an EMBL/GenBank/DDBJ whole genome shotgun (WGS) entry which is preliminary data.</text>
</comment>